<dbReference type="InterPro" id="IPR048285">
    <property type="entry name" value="Integrin_alpha_Ig-like_2"/>
</dbReference>
<dbReference type="GO" id="GO:0005178">
    <property type="term" value="F:integrin binding"/>
    <property type="evidence" value="ECO:0007669"/>
    <property type="project" value="TreeGrafter"/>
</dbReference>
<evidence type="ECO:0000256" key="12">
    <source>
        <dbReference type="PROSITE-ProRule" id="PRU00803"/>
    </source>
</evidence>
<keyword evidence="8 13" id="KW-0401">Integrin</keyword>
<evidence type="ECO:0000256" key="4">
    <source>
        <dbReference type="ARBA" id="ARBA00022729"/>
    </source>
</evidence>
<protein>
    <submittedName>
        <fullName evidence="19">Integrin alpha-PS1</fullName>
    </submittedName>
</protein>
<keyword evidence="11" id="KW-0325">Glycoprotein</keyword>
<dbReference type="SUPFAM" id="SSF69179">
    <property type="entry name" value="Integrin domains"/>
    <property type="match status" value="3"/>
</dbReference>
<dbReference type="GO" id="GO:0009897">
    <property type="term" value="C:external side of plasma membrane"/>
    <property type="evidence" value="ECO:0007669"/>
    <property type="project" value="TreeGrafter"/>
</dbReference>
<dbReference type="InterPro" id="IPR032695">
    <property type="entry name" value="Integrin_dom_sf"/>
</dbReference>
<evidence type="ECO:0000256" key="10">
    <source>
        <dbReference type="ARBA" id="ARBA00023170"/>
    </source>
</evidence>
<dbReference type="Pfam" id="PF01839">
    <property type="entry name" value="FG-GAP"/>
    <property type="match status" value="3"/>
</dbReference>
<gene>
    <name evidence="19" type="primary">LOC115225657</name>
</gene>
<feature type="domain" description="Integrin alpha third immunoglobulin-like" evidence="17">
    <location>
        <begin position="981"/>
        <end position="1082"/>
    </location>
</feature>
<keyword evidence="18" id="KW-1185">Reference proteome</keyword>
<evidence type="ECO:0000256" key="2">
    <source>
        <dbReference type="ARBA" id="ARBA00008054"/>
    </source>
</evidence>
<name>A0A7E6FS40_9MOLL</name>
<accession>A0A7E6FS40</accession>
<dbReference type="GO" id="GO:0007160">
    <property type="term" value="P:cell-matrix adhesion"/>
    <property type="evidence" value="ECO:0007669"/>
    <property type="project" value="TreeGrafter"/>
</dbReference>
<organism evidence="18 19">
    <name type="scientific">Octopus sinensis</name>
    <name type="common">East Asian common octopus</name>
    <dbReference type="NCBI Taxonomy" id="2607531"/>
    <lineage>
        <taxon>Eukaryota</taxon>
        <taxon>Metazoa</taxon>
        <taxon>Spiralia</taxon>
        <taxon>Lophotrochozoa</taxon>
        <taxon>Mollusca</taxon>
        <taxon>Cephalopoda</taxon>
        <taxon>Coleoidea</taxon>
        <taxon>Octopodiformes</taxon>
        <taxon>Octopoda</taxon>
        <taxon>Incirrata</taxon>
        <taxon>Octopodidae</taxon>
        <taxon>Octopus</taxon>
    </lineage>
</organism>
<feature type="repeat" description="FG-GAP" evidence="12">
    <location>
        <begin position="481"/>
        <end position="540"/>
    </location>
</feature>
<keyword evidence="14" id="KW-0175">Coiled coil</keyword>
<comment type="similarity">
    <text evidence="2 13">Belongs to the integrin alpha chain family.</text>
</comment>
<keyword evidence="7" id="KW-1133">Transmembrane helix</keyword>
<proteinExistence type="inferred from homology"/>
<keyword evidence="6 13" id="KW-0130">Cell adhesion</keyword>
<dbReference type="InterPro" id="IPR048286">
    <property type="entry name" value="Integrin_alpha_Ig-like_3"/>
</dbReference>
<evidence type="ECO:0000256" key="8">
    <source>
        <dbReference type="ARBA" id="ARBA00023037"/>
    </source>
</evidence>
<dbReference type="Gene3D" id="2.60.40.1460">
    <property type="entry name" value="Integrin domains. Chain A, domain 2"/>
    <property type="match status" value="1"/>
</dbReference>
<dbReference type="GO" id="GO:0098609">
    <property type="term" value="P:cell-cell adhesion"/>
    <property type="evidence" value="ECO:0007669"/>
    <property type="project" value="TreeGrafter"/>
</dbReference>
<dbReference type="InterPro" id="IPR028994">
    <property type="entry name" value="Integrin_alpha_N"/>
</dbReference>
<dbReference type="PANTHER" id="PTHR23220:SF122">
    <property type="entry name" value="INTEGRIN ALPHA-PS1"/>
    <property type="match status" value="1"/>
</dbReference>
<dbReference type="PROSITE" id="PS51470">
    <property type="entry name" value="FG_GAP"/>
    <property type="match status" value="3"/>
</dbReference>
<keyword evidence="4" id="KW-0732">Signal</keyword>
<dbReference type="Gene3D" id="2.60.40.1510">
    <property type="entry name" value="ntegrin, alpha v. Chain A, domain 3"/>
    <property type="match status" value="1"/>
</dbReference>
<dbReference type="PRINTS" id="PR01185">
    <property type="entry name" value="INTEGRINA"/>
</dbReference>
<dbReference type="SMART" id="SM00191">
    <property type="entry name" value="Int_alpha"/>
    <property type="match status" value="5"/>
</dbReference>
<evidence type="ECO:0000256" key="11">
    <source>
        <dbReference type="ARBA" id="ARBA00023180"/>
    </source>
</evidence>
<feature type="coiled-coil region" evidence="14">
    <location>
        <begin position="87"/>
        <end position="150"/>
    </location>
</feature>
<dbReference type="Gene3D" id="2.60.40.1530">
    <property type="entry name" value="ntegrin, alpha v. Chain A, domain 4"/>
    <property type="match status" value="1"/>
</dbReference>
<dbReference type="InterPro" id="IPR013649">
    <property type="entry name" value="Integrin_alpha_Ig-like_1"/>
</dbReference>
<dbReference type="PANTHER" id="PTHR23220">
    <property type="entry name" value="INTEGRIN ALPHA"/>
    <property type="match status" value="1"/>
</dbReference>
<evidence type="ECO:0000313" key="18">
    <source>
        <dbReference type="Proteomes" id="UP000515154"/>
    </source>
</evidence>
<dbReference type="RefSeq" id="XP_036370405.1">
    <property type="nucleotide sequence ID" value="XM_036514512.1"/>
</dbReference>
<feature type="domain" description="Integrin alpha second immunoglobulin-like" evidence="16">
    <location>
        <begin position="828"/>
        <end position="970"/>
    </location>
</feature>
<keyword evidence="5" id="KW-0677">Repeat</keyword>
<evidence type="ECO:0000259" key="17">
    <source>
        <dbReference type="Pfam" id="PF20806"/>
    </source>
</evidence>
<evidence type="ECO:0000256" key="13">
    <source>
        <dbReference type="RuleBase" id="RU003762"/>
    </source>
</evidence>
<dbReference type="AlphaFoldDB" id="A0A7E6FS40"/>
<dbReference type="KEGG" id="osn:115225657"/>
<evidence type="ECO:0000256" key="7">
    <source>
        <dbReference type="ARBA" id="ARBA00022989"/>
    </source>
</evidence>
<dbReference type="InterPro" id="IPR013519">
    <property type="entry name" value="Int_alpha_beta-p"/>
</dbReference>
<evidence type="ECO:0000256" key="3">
    <source>
        <dbReference type="ARBA" id="ARBA00022692"/>
    </source>
</evidence>
<feature type="repeat" description="FG-GAP" evidence="12">
    <location>
        <begin position="554"/>
        <end position="610"/>
    </location>
</feature>
<dbReference type="Gene3D" id="2.130.10.130">
    <property type="entry name" value="Integrin alpha, N-terminal"/>
    <property type="match status" value="1"/>
</dbReference>
<sequence length="1124" mass="125930">MAVLAQPFDLQSPLTEIDMLRAQQREKSAEIMALKNELDNRRCRLQTMETVHEELNAFKTDAEKQKMVRAADILAMEKDFQQLSKRHDRLMNVKDSVKEKNRLLEERISQMSVENPTKLSKVLKEKSLLVQQLNKSVAKTKLKLKNLETVYSQKLFEVENNSELERAKLLQSVHTRTKYELKKKIDSAKTEMEVNQKALKEAVMERKKNEEENFRRRDLLIKQRYEAERRTEELCQQIKEVKADRMQHEKDYLEVKKKYMTIKGGFIFLVGAPQANDSNYKVEQPGQIQKCRFSLDENCEQLNMSLSTEPTKNQWLGVTLLSEKKKTEASVIVCAHRFHVGTYFSGVCHILENDLTGPQKFLTNVRGDHTEYGSSQTGTSAVFVPSGKNVQTFGVGAPGVLNWRGTIYSKVIAFIGGDTTTKESKLGDEIKANSFVGYSITTGQFDSKGNYYATGAPRSNGTGQVLLVSHRKPKMVYLEHNALKTLSGDQFGSSFGYSVVAVDLNKDGYHDLIVGAPFYQHPKKGGAIYIYMGVPNGEMNENTVPIKILSRTMNELECHTLGCEHGRFGAALANADDLNQDGYEDLLVGAPYEGDGAVYVFHGSKDGIVEKPTQRIAASNLQHHSFKAFGSSFATGMDIDKNGYPDVLVGAFESDSLALLLSRPVLTLASNIKLSPKSIDLKAAKTCPSNIPAKHCITVKLCLKYTATITLSETPEIKYTIIAERFDPKVIHSRALFHNEKSAPSFEITGTIKLKSKGNEFCATDYAFLQSSFRDKLSPIKFQFSYKLKGKPLNRNNKLPQINAFPILDLTTAEETTEIKEIDIQKECGVDNVCQSDLSLTAIPLNATLDPVTKRYVLSSKDSSSLLIRFTVTNSKEPAYDTKLNLKVPENVIYQGVDYGESKQPVECSSKKNDVIVCDRLGNPFLSKTELTFIVKLVIQDAKPTNFLSLEVNLTTISEEQTPEDNQVDIAFEMLIITDIQVTGQSSPEQVVYTGNALGESAMKNEDDIGPVVSHIYDVYNKGSGTVPQSKLTIEWPYELASDEDHGKHLLYLLQPPKVEEGKVTCRHPTIINPASIKDNPNSILRLPRSFVSLFSSFYCTHSLQTSVFQPFIYATVTTTYVYM</sequence>
<dbReference type="GO" id="GO:0007229">
    <property type="term" value="P:integrin-mediated signaling pathway"/>
    <property type="evidence" value="ECO:0007669"/>
    <property type="project" value="UniProtKB-KW"/>
</dbReference>
<dbReference type="InterPro" id="IPR000413">
    <property type="entry name" value="Integrin_alpha"/>
</dbReference>
<keyword evidence="10 13" id="KW-0675">Receptor</keyword>
<dbReference type="GO" id="GO:0008305">
    <property type="term" value="C:integrin complex"/>
    <property type="evidence" value="ECO:0007669"/>
    <property type="project" value="InterPro"/>
</dbReference>
<dbReference type="Pfam" id="PF08441">
    <property type="entry name" value="Integrin_A_Ig_1"/>
    <property type="match status" value="1"/>
</dbReference>
<dbReference type="Pfam" id="PF20805">
    <property type="entry name" value="Integrin_A_Ig_2"/>
    <property type="match status" value="1"/>
</dbReference>
<evidence type="ECO:0000256" key="9">
    <source>
        <dbReference type="ARBA" id="ARBA00023136"/>
    </source>
</evidence>
<evidence type="ECO:0000256" key="14">
    <source>
        <dbReference type="SAM" id="Coils"/>
    </source>
</evidence>
<evidence type="ECO:0000259" key="16">
    <source>
        <dbReference type="Pfam" id="PF20805"/>
    </source>
</evidence>
<reference evidence="19" key="1">
    <citation type="submission" date="2025-08" db="UniProtKB">
        <authorList>
            <consortium name="RefSeq"/>
        </authorList>
    </citation>
    <scope>IDENTIFICATION</scope>
</reference>
<evidence type="ECO:0000259" key="15">
    <source>
        <dbReference type="Pfam" id="PF08441"/>
    </source>
</evidence>
<dbReference type="SUPFAM" id="SSF69318">
    <property type="entry name" value="Integrin alpha N-terminal domain"/>
    <property type="match status" value="1"/>
</dbReference>
<dbReference type="InterPro" id="IPR013517">
    <property type="entry name" value="FG-GAP"/>
</dbReference>
<keyword evidence="9" id="KW-0472">Membrane</keyword>
<feature type="repeat" description="FG-GAP" evidence="12">
    <location>
        <begin position="614"/>
        <end position="677"/>
    </location>
</feature>
<evidence type="ECO:0000256" key="1">
    <source>
        <dbReference type="ARBA" id="ARBA00004479"/>
    </source>
</evidence>
<comment type="subcellular location">
    <subcellularLocation>
        <location evidence="1 13">Membrane</location>
        <topology evidence="1 13">Single-pass type I membrane protein</topology>
    </subcellularLocation>
</comment>
<feature type="domain" description="Integrin alpha first immunoglubulin-like" evidence="15">
    <location>
        <begin position="662"/>
        <end position="827"/>
    </location>
</feature>
<feature type="coiled-coil region" evidence="14">
    <location>
        <begin position="231"/>
        <end position="258"/>
    </location>
</feature>
<keyword evidence="3" id="KW-0812">Transmembrane</keyword>
<evidence type="ECO:0000256" key="5">
    <source>
        <dbReference type="ARBA" id="ARBA00022737"/>
    </source>
</evidence>
<dbReference type="GO" id="GO:0033627">
    <property type="term" value="P:cell adhesion mediated by integrin"/>
    <property type="evidence" value="ECO:0007669"/>
    <property type="project" value="TreeGrafter"/>
</dbReference>
<dbReference type="Pfam" id="PF20806">
    <property type="entry name" value="Integrin_A_Ig_3"/>
    <property type="match status" value="1"/>
</dbReference>
<evidence type="ECO:0000313" key="19">
    <source>
        <dbReference type="RefSeq" id="XP_036370405.1"/>
    </source>
</evidence>
<dbReference type="Proteomes" id="UP000515154">
    <property type="component" value="Linkage group LG28"/>
</dbReference>
<evidence type="ECO:0000256" key="6">
    <source>
        <dbReference type="ARBA" id="ARBA00022889"/>
    </source>
</evidence>